<accession>A0A0F8Y4V2</accession>
<dbReference type="AlphaFoldDB" id="A0A0F8Y4V2"/>
<sequence>MMSSAYELFSHEAYLAGEHGNFGRALARAASAADSVNRDLLRFFWPNIIDALTHGQPTQAPWPKTRARLLGVKVEHHQLKEGRWGQPGSCQGLFTPEPGAKCSDCDATYFGLKSAIPGKEARP</sequence>
<protein>
    <submittedName>
        <fullName evidence="1">Uncharacterized protein</fullName>
    </submittedName>
</protein>
<dbReference type="EMBL" id="LAZR01070258">
    <property type="protein sequence ID" value="KKK43301.1"/>
    <property type="molecule type" value="Genomic_DNA"/>
</dbReference>
<evidence type="ECO:0000313" key="1">
    <source>
        <dbReference type="EMBL" id="KKK43301.1"/>
    </source>
</evidence>
<name>A0A0F8Y4V2_9ZZZZ</name>
<comment type="caution">
    <text evidence="1">The sequence shown here is derived from an EMBL/GenBank/DDBJ whole genome shotgun (WGS) entry which is preliminary data.</text>
</comment>
<gene>
    <name evidence="1" type="ORF">LCGC14_3168620</name>
</gene>
<reference evidence="1" key="1">
    <citation type="journal article" date="2015" name="Nature">
        <title>Complex archaea that bridge the gap between prokaryotes and eukaryotes.</title>
        <authorList>
            <person name="Spang A."/>
            <person name="Saw J.H."/>
            <person name="Jorgensen S.L."/>
            <person name="Zaremba-Niedzwiedzka K."/>
            <person name="Martijn J."/>
            <person name="Lind A.E."/>
            <person name="van Eijk R."/>
            <person name="Schleper C."/>
            <person name="Guy L."/>
            <person name="Ettema T.J."/>
        </authorList>
    </citation>
    <scope>NUCLEOTIDE SEQUENCE</scope>
</reference>
<organism evidence="1">
    <name type="scientific">marine sediment metagenome</name>
    <dbReference type="NCBI Taxonomy" id="412755"/>
    <lineage>
        <taxon>unclassified sequences</taxon>
        <taxon>metagenomes</taxon>
        <taxon>ecological metagenomes</taxon>
    </lineage>
</organism>
<proteinExistence type="predicted"/>